<dbReference type="PROSITE" id="PS50110">
    <property type="entry name" value="RESPONSE_REGULATORY"/>
    <property type="match status" value="1"/>
</dbReference>
<evidence type="ECO:0000256" key="2">
    <source>
        <dbReference type="ARBA" id="ARBA00022490"/>
    </source>
</evidence>
<dbReference type="CDD" id="cd19925">
    <property type="entry name" value="REC_citrate_TCS"/>
    <property type="match status" value="1"/>
</dbReference>
<dbReference type="GO" id="GO:0003700">
    <property type="term" value="F:DNA-binding transcription factor activity"/>
    <property type="evidence" value="ECO:0007669"/>
    <property type="project" value="InterPro"/>
</dbReference>
<keyword evidence="2" id="KW-0963">Cytoplasm</keyword>
<feature type="domain" description="Response regulatory" evidence="10">
    <location>
        <begin position="3"/>
        <end position="119"/>
    </location>
</feature>
<evidence type="ECO:0000256" key="4">
    <source>
        <dbReference type="ARBA" id="ARBA00023012"/>
    </source>
</evidence>
<evidence type="ECO:0000313" key="11">
    <source>
        <dbReference type="EMBL" id="PED79945.1"/>
    </source>
</evidence>
<evidence type="ECO:0000256" key="6">
    <source>
        <dbReference type="ARBA" id="ARBA00023125"/>
    </source>
</evidence>
<comment type="caution">
    <text evidence="11">The sequence shown here is derived from an EMBL/GenBank/DDBJ whole genome shotgun (WGS) entry which is preliminary data.</text>
</comment>
<comment type="subcellular location">
    <subcellularLocation>
        <location evidence="1">Cytoplasm</location>
    </subcellularLocation>
</comment>
<proteinExistence type="predicted"/>
<keyword evidence="6" id="KW-0238">DNA-binding</keyword>
<dbReference type="GO" id="GO:0005737">
    <property type="term" value="C:cytoplasm"/>
    <property type="evidence" value="ECO:0007669"/>
    <property type="project" value="UniProtKB-SubCell"/>
</dbReference>
<evidence type="ECO:0000256" key="8">
    <source>
        <dbReference type="ARBA" id="ARBA00023163"/>
    </source>
</evidence>
<dbReference type="EMBL" id="NVOR01000163">
    <property type="protein sequence ID" value="PED79945.1"/>
    <property type="molecule type" value="Genomic_DNA"/>
</dbReference>
<dbReference type="SUPFAM" id="SSF52172">
    <property type="entry name" value="CheY-like"/>
    <property type="match status" value="1"/>
</dbReference>
<gene>
    <name evidence="11" type="ORF">CON65_25505</name>
</gene>
<keyword evidence="3 9" id="KW-0597">Phosphoprotein</keyword>
<keyword evidence="5" id="KW-0805">Transcription regulation</keyword>
<evidence type="ECO:0000256" key="7">
    <source>
        <dbReference type="ARBA" id="ARBA00023159"/>
    </source>
</evidence>
<dbReference type="InterPro" id="IPR001789">
    <property type="entry name" value="Sig_transdc_resp-reg_receiver"/>
</dbReference>
<dbReference type="Gene3D" id="3.40.50.2300">
    <property type="match status" value="1"/>
</dbReference>
<accession>A0AA91ZQR1</accession>
<dbReference type="PIRSF" id="PIRSF006171">
    <property type="entry name" value="RR_citrat_malat"/>
    <property type="match status" value="1"/>
</dbReference>
<name>A0AA91ZQR1_9BACI</name>
<dbReference type="Pfam" id="PF00072">
    <property type="entry name" value="Response_reg"/>
    <property type="match status" value="1"/>
</dbReference>
<evidence type="ECO:0000256" key="3">
    <source>
        <dbReference type="ARBA" id="ARBA00022553"/>
    </source>
</evidence>
<dbReference type="InterPro" id="IPR036390">
    <property type="entry name" value="WH_DNA-bd_sf"/>
</dbReference>
<protein>
    <recommendedName>
        <fullName evidence="10">Response regulatory domain-containing protein</fullName>
    </recommendedName>
</protein>
<dbReference type="GO" id="GO:0003677">
    <property type="term" value="F:DNA binding"/>
    <property type="evidence" value="ECO:0007669"/>
    <property type="project" value="UniProtKB-KW"/>
</dbReference>
<dbReference type="InterPro" id="IPR051271">
    <property type="entry name" value="2C-system_Tx_regulators"/>
</dbReference>
<evidence type="ECO:0000256" key="9">
    <source>
        <dbReference type="PROSITE-ProRule" id="PRU00169"/>
    </source>
</evidence>
<keyword evidence="8" id="KW-0804">Transcription</keyword>
<dbReference type="InterPro" id="IPR011006">
    <property type="entry name" value="CheY-like_superfamily"/>
</dbReference>
<feature type="modified residue" description="4-aspartylphosphate" evidence="9">
    <location>
        <position position="54"/>
    </location>
</feature>
<dbReference type="SUPFAM" id="SSF46785">
    <property type="entry name" value="Winged helix' DNA-binding domain"/>
    <property type="match status" value="1"/>
</dbReference>
<keyword evidence="4" id="KW-0902">Two-component regulatory system</keyword>
<evidence type="ECO:0000256" key="1">
    <source>
        <dbReference type="ARBA" id="ARBA00004496"/>
    </source>
</evidence>
<dbReference type="InterPro" id="IPR024187">
    <property type="entry name" value="Sig_transdc_resp-reg_cit/mal"/>
</dbReference>
<dbReference type="GO" id="GO:0000156">
    <property type="term" value="F:phosphorelay response regulator activity"/>
    <property type="evidence" value="ECO:0007669"/>
    <property type="project" value="TreeGrafter"/>
</dbReference>
<keyword evidence="7" id="KW-0010">Activator</keyword>
<dbReference type="SMART" id="SM00448">
    <property type="entry name" value="REC"/>
    <property type="match status" value="1"/>
</dbReference>
<evidence type="ECO:0000313" key="12">
    <source>
        <dbReference type="Proteomes" id="UP000221020"/>
    </source>
</evidence>
<organism evidence="11 12">
    <name type="scientific">Bacillus pseudomycoides</name>
    <dbReference type="NCBI Taxonomy" id="64104"/>
    <lineage>
        <taxon>Bacteria</taxon>
        <taxon>Bacillati</taxon>
        <taxon>Bacillota</taxon>
        <taxon>Bacilli</taxon>
        <taxon>Bacillales</taxon>
        <taxon>Bacillaceae</taxon>
        <taxon>Bacillus</taxon>
        <taxon>Bacillus cereus group</taxon>
    </lineage>
</organism>
<dbReference type="Proteomes" id="UP000221020">
    <property type="component" value="Unassembled WGS sequence"/>
</dbReference>
<evidence type="ECO:0000256" key="5">
    <source>
        <dbReference type="ARBA" id="ARBA00023015"/>
    </source>
</evidence>
<dbReference type="PANTHER" id="PTHR45526:SF1">
    <property type="entry name" value="TRANSCRIPTIONAL REGULATORY PROTEIN DCUR-RELATED"/>
    <property type="match status" value="1"/>
</dbReference>
<dbReference type="RefSeq" id="WP_097897606.1">
    <property type="nucleotide sequence ID" value="NZ_NVOR01000163.1"/>
</dbReference>
<sequence>MIKVLIVEDDPMVAEFNKRYLNQLEGFQLIAVASSVKDAIKVLDTTVIDLILLDIYMPEQTGFELLTHIRNVEKSVDVILITAARDMYSVKKAMQYGAIDYLIKPFEFERFNEALSAYREKATFMDAQQIVSQEEIDKMFLAKDQGVGSAELPKGLTKKTLVVVWKSIMSMEGRAFSTEELASQIGISRVSIRKYLNFMEDIGILEVEVGYGVVGRPITKYQCTEENSDVIKRYL</sequence>
<reference evidence="11 12" key="1">
    <citation type="submission" date="2017-09" db="EMBL/GenBank/DDBJ databases">
        <title>Large-scale bioinformatics analysis of Bacillus genomes uncovers conserved roles of natural products in bacterial physiology.</title>
        <authorList>
            <consortium name="Agbiome Team Llc"/>
            <person name="Bleich R.M."/>
            <person name="Grubbs K.J."/>
            <person name="Santa Maria K.C."/>
            <person name="Allen S.E."/>
            <person name="Farag S."/>
            <person name="Shank E.A."/>
            <person name="Bowers A."/>
        </authorList>
    </citation>
    <scope>NUCLEOTIDE SEQUENCE [LARGE SCALE GENOMIC DNA]</scope>
    <source>
        <strain evidence="11 12">AFS092012</strain>
    </source>
</reference>
<dbReference type="AlphaFoldDB" id="A0AA91ZQR1"/>
<evidence type="ECO:0000259" key="10">
    <source>
        <dbReference type="PROSITE" id="PS50110"/>
    </source>
</evidence>
<dbReference type="PANTHER" id="PTHR45526">
    <property type="entry name" value="TRANSCRIPTIONAL REGULATORY PROTEIN DPIA"/>
    <property type="match status" value="1"/>
</dbReference>